<gene>
    <name evidence="7" type="ORF">AAL_07780</name>
</gene>
<keyword evidence="1" id="KW-0677">Repeat</keyword>
<dbReference type="InterPro" id="IPR054471">
    <property type="entry name" value="GPIID_WHD"/>
</dbReference>
<evidence type="ECO:0000313" key="7">
    <source>
        <dbReference type="EMBL" id="KZZ89132.1"/>
    </source>
</evidence>
<dbReference type="Gene3D" id="3.40.50.300">
    <property type="entry name" value="P-loop containing nucleotide triphosphate hydrolases"/>
    <property type="match status" value="1"/>
</dbReference>
<dbReference type="SMART" id="SM00248">
    <property type="entry name" value="ANK"/>
    <property type="match status" value="7"/>
</dbReference>
<feature type="domain" description="Nephrocystin 3-like N-terminal" evidence="6">
    <location>
        <begin position="376"/>
        <end position="542"/>
    </location>
</feature>
<evidence type="ECO:0000313" key="8">
    <source>
        <dbReference type="Proteomes" id="UP000078544"/>
    </source>
</evidence>
<feature type="chain" id="PRO_5007894049" evidence="3">
    <location>
        <begin position="23"/>
        <end position="1103"/>
    </location>
</feature>
<accession>A0A167WPY0</accession>
<keyword evidence="2" id="KW-0040">ANK repeat</keyword>
<dbReference type="Gene3D" id="1.25.40.20">
    <property type="entry name" value="Ankyrin repeat-containing domain"/>
    <property type="match status" value="2"/>
</dbReference>
<dbReference type="STRING" id="1081109.A0A167WPY0"/>
<evidence type="ECO:0000256" key="3">
    <source>
        <dbReference type="SAM" id="SignalP"/>
    </source>
</evidence>
<dbReference type="InterPro" id="IPR002110">
    <property type="entry name" value="Ankyrin_rpt"/>
</dbReference>
<evidence type="ECO:0000259" key="5">
    <source>
        <dbReference type="Pfam" id="PF22939"/>
    </source>
</evidence>
<dbReference type="PANTHER" id="PTHR46082:SF11">
    <property type="entry name" value="AAA+ ATPASE DOMAIN-CONTAINING PROTEIN-RELATED"/>
    <property type="match status" value="1"/>
</dbReference>
<comment type="caution">
    <text evidence="7">The sequence shown here is derived from an EMBL/GenBank/DDBJ whole genome shotgun (WGS) entry which is preliminary data.</text>
</comment>
<feature type="repeat" description="ANK" evidence="2">
    <location>
        <begin position="927"/>
        <end position="959"/>
    </location>
</feature>
<keyword evidence="8" id="KW-1185">Reference proteome</keyword>
<dbReference type="SUPFAM" id="SSF48403">
    <property type="entry name" value="Ankyrin repeat"/>
    <property type="match status" value="1"/>
</dbReference>
<evidence type="ECO:0000259" key="6">
    <source>
        <dbReference type="Pfam" id="PF24883"/>
    </source>
</evidence>
<dbReference type="Pfam" id="PF22939">
    <property type="entry name" value="WHD_GPIID"/>
    <property type="match status" value="1"/>
</dbReference>
<reference evidence="7 8" key="1">
    <citation type="journal article" date="2016" name="Genome Biol. Evol.">
        <title>Divergent and convergent evolution of fungal pathogenicity.</title>
        <authorList>
            <person name="Shang Y."/>
            <person name="Xiao G."/>
            <person name="Zheng P."/>
            <person name="Cen K."/>
            <person name="Zhan S."/>
            <person name="Wang C."/>
        </authorList>
    </citation>
    <scope>NUCLEOTIDE SEQUENCE [LARGE SCALE GENOMIC DNA]</scope>
    <source>
        <strain evidence="7 8">RCEF 2490</strain>
    </source>
</reference>
<keyword evidence="3" id="KW-0732">Signal</keyword>
<dbReference type="InterPro" id="IPR000845">
    <property type="entry name" value="Nucleoside_phosphorylase_d"/>
</dbReference>
<dbReference type="Pfam" id="PF00023">
    <property type="entry name" value="Ank"/>
    <property type="match status" value="1"/>
</dbReference>
<organism evidence="7 8">
    <name type="scientific">Moelleriella libera RCEF 2490</name>
    <dbReference type="NCBI Taxonomy" id="1081109"/>
    <lineage>
        <taxon>Eukaryota</taxon>
        <taxon>Fungi</taxon>
        <taxon>Dikarya</taxon>
        <taxon>Ascomycota</taxon>
        <taxon>Pezizomycotina</taxon>
        <taxon>Sordariomycetes</taxon>
        <taxon>Hypocreomycetidae</taxon>
        <taxon>Hypocreales</taxon>
        <taxon>Clavicipitaceae</taxon>
        <taxon>Moelleriella</taxon>
    </lineage>
</organism>
<dbReference type="EMBL" id="AZGY01000026">
    <property type="protein sequence ID" value="KZZ89132.1"/>
    <property type="molecule type" value="Genomic_DNA"/>
</dbReference>
<dbReference type="Gene3D" id="3.40.50.1580">
    <property type="entry name" value="Nucleoside phosphorylase domain"/>
    <property type="match status" value="1"/>
</dbReference>
<dbReference type="PRINTS" id="PR01415">
    <property type="entry name" value="ANKYRIN"/>
</dbReference>
<dbReference type="InterPro" id="IPR056884">
    <property type="entry name" value="NPHP3-like_N"/>
</dbReference>
<dbReference type="GO" id="GO:0009116">
    <property type="term" value="P:nucleoside metabolic process"/>
    <property type="evidence" value="ECO:0007669"/>
    <property type="project" value="InterPro"/>
</dbReference>
<sequence length="1103" mass="122801">MPEPGHYLIGWICALHAELVAAQVFLDEEYDEVETLAENDHCLYKFGRIGKHNVVIAVLPEYGTSSAACVARDLQHTFPNIKVGLMVGVGGGAPGKHDVRLGDVVVSCPRGGKGGVYQFDYGKAIQDRDFVFATTGSLNQPPWPLLAAAKRLQARYDLEGHQISDDIERALGKIKRKQKYCRPPAATDKLYRSSFRHPAAAGACSEACGDEPSRLVKRAERDENDSPAIHYGLIASSNTLMRDAVVRDRLAAEEDILCFEMEAAGLMNHFPCIVIRGICDYSDSHKNKQWQGYAALVAAAYAKDLVSYISPQHILAERSVKELLSGISDHLDETRENTGTIRAVVENEEDEKILQWITATDYTSRYNTLIRERQADTGDWFLGSPEFQTWHQGDKQTLFCPGIPGAGKTILASLAIKRILEMVREAENVGLAFLYCTPQQRDQQSSYDFLASLVKQLARTRTRLPENIRKLYRYHSSKQTQTQASFDELSTALNDIAGTYSKVFIVVDALDECQMDERLDLLLPQLFHLQDRTSTSVLATSRPLPHIRDMFAGRSVELKIEAKDEDLERYLDRQMAHIPLLSEKINDVPRKGEQALKCRIKAAVIDAASGMFLLARLHFNSLVDKTTLYHLDKALDDLPRGNLALHQAYTTSMKRLQNQRPGFRRLAERTLTLLSCAERMLTVRELQDALSVHVGDTRLDAGRREFPSIIASACVGLVVVDDENGVVGLVHETTREYLVTHMCCIAPQDMSGSPGRDHEICNDMTNRMALKEAHRNLANICLTYLAFDVFESGKQWWPQESRAKRALDYPFYEYANHSWGYHARAAEDDMIVSDFLESEGKVLAASREVDASSRLEHVWAQQMTGLQLAAYFGLRNTAGKLLARGRDVNAVSQESPWTSLSWAARNGHEATVELLLQSGADTELAYLGLTPLSYAAENGHKAVVGMLLAYGAQTRSCHQDYHHVPLIRAIDSGHEAIYKLLVDKGGASLELDDDRGRTPLCSAVRRGHRGIVEHLLRVGGVHLVRGPEPSHDRRSAFLSPLACAAAKGRWELAKLLLKNGADVEGGDHGRRKPLQLARIRKDEAMVRLLIEHGARDGAPPGPR</sequence>
<dbReference type="Pfam" id="PF12796">
    <property type="entry name" value="Ank_2"/>
    <property type="match status" value="2"/>
</dbReference>
<feature type="repeat" description="ANK" evidence="2">
    <location>
        <begin position="995"/>
        <end position="1019"/>
    </location>
</feature>
<dbReference type="Pfam" id="PF01048">
    <property type="entry name" value="PNP_UDP_1"/>
    <property type="match status" value="1"/>
</dbReference>
<dbReference type="PANTHER" id="PTHR46082">
    <property type="entry name" value="ATP/GTP-BINDING PROTEIN-RELATED"/>
    <property type="match status" value="1"/>
</dbReference>
<name>A0A167WPY0_9HYPO</name>
<feature type="repeat" description="ANK" evidence="2">
    <location>
        <begin position="1036"/>
        <end position="1068"/>
    </location>
</feature>
<feature type="domain" description="Nucleoside phosphorylase" evidence="4">
    <location>
        <begin position="23"/>
        <end position="289"/>
    </location>
</feature>
<dbReference type="PROSITE" id="PS50088">
    <property type="entry name" value="ANK_REPEAT"/>
    <property type="match status" value="4"/>
</dbReference>
<dbReference type="InterPro" id="IPR027417">
    <property type="entry name" value="P-loop_NTPase"/>
</dbReference>
<proteinExistence type="predicted"/>
<feature type="repeat" description="ANK" evidence="2">
    <location>
        <begin position="895"/>
        <end position="927"/>
    </location>
</feature>
<dbReference type="SUPFAM" id="SSF52540">
    <property type="entry name" value="P-loop containing nucleoside triphosphate hydrolases"/>
    <property type="match status" value="1"/>
</dbReference>
<dbReference type="SUPFAM" id="SSF53167">
    <property type="entry name" value="Purine and uridine phosphorylases"/>
    <property type="match status" value="1"/>
</dbReference>
<dbReference type="GO" id="GO:0003824">
    <property type="term" value="F:catalytic activity"/>
    <property type="evidence" value="ECO:0007669"/>
    <property type="project" value="InterPro"/>
</dbReference>
<dbReference type="InterPro" id="IPR053137">
    <property type="entry name" value="NLR-like"/>
</dbReference>
<dbReference type="AlphaFoldDB" id="A0A167WPY0"/>
<evidence type="ECO:0000259" key="4">
    <source>
        <dbReference type="Pfam" id="PF01048"/>
    </source>
</evidence>
<dbReference type="Pfam" id="PF24883">
    <property type="entry name" value="NPHP3_N"/>
    <property type="match status" value="1"/>
</dbReference>
<dbReference type="Proteomes" id="UP000078544">
    <property type="component" value="Unassembled WGS sequence"/>
</dbReference>
<dbReference type="InterPro" id="IPR036770">
    <property type="entry name" value="Ankyrin_rpt-contain_sf"/>
</dbReference>
<evidence type="ECO:0000256" key="2">
    <source>
        <dbReference type="PROSITE-ProRule" id="PRU00023"/>
    </source>
</evidence>
<dbReference type="InterPro" id="IPR035994">
    <property type="entry name" value="Nucleoside_phosphorylase_sf"/>
</dbReference>
<protein>
    <submittedName>
        <fullName evidence="7">Ankyrin repeat-containing domain protein</fullName>
    </submittedName>
</protein>
<feature type="signal peptide" evidence="3">
    <location>
        <begin position="1"/>
        <end position="22"/>
    </location>
</feature>
<dbReference type="OrthoDB" id="4955385at2759"/>
<evidence type="ECO:0000256" key="1">
    <source>
        <dbReference type="ARBA" id="ARBA00022737"/>
    </source>
</evidence>
<dbReference type="PROSITE" id="PS50297">
    <property type="entry name" value="ANK_REP_REGION"/>
    <property type="match status" value="4"/>
</dbReference>
<feature type="domain" description="GPI inositol-deacylase winged helix" evidence="5">
    <location>
        <begin position="661"/>
        <end position="740"/>
    </location>
</feature>